<dbReference type="Proteomes" id="UP000058012">
    <property type="component" value="Unassembled WGS sequence"/>
</dbReference>
<dbReference type="Pfam" id="PF12804">
    <property type="entry name" value="NTP_transf_3"/>
    <property type="match status" value="1"/>
</dbReference>
<proteinExistence type="predicted"/>
<accession>A0A117UTU6</accession>
<comment type="caution">
    <text evidence="3">The sequence shown here is derived from an EMBL/GenBank/DDBJ whole genome shotgun (WGS) entry which is preliminary data.</text>
</comment>
<evidence type="ECO:0000256" key="1">
    <source>
        <dbReference type="ARBA" id="ARBA00022842"/>
    </source>
</evidence>
<dbReference type="SUPFAM" id="SSF53448">
    <property type="entry name" value="Nucleotide-diphospho-sugar transferases"/>
    <property type="match status" value="1"/>
</dbReference>
<dbReference type="EMBL" id="LLZS01000008">
    <property type="protein sequence ID" value="KUR70771.1"/>
    <property type="molecule type" value="Genomic_DNA"/>
</dbReference>
<dbReference type="OrthoDB" id="9779263at2"/>
<keyword evidence="1" id="KW-0460">Magnesium</keyword>
<dbReference type="PANTHER" id="PTHR43777">
    <property type="entry name" value="MOLYBDENUM COFACTOR CYTIDYLYLTRANSFERASE"/>
    <property type="match status" value="1"/>
</dbReference>
<dbReference type="PANTHER" id="PTHR43777:SF1">
    <property type="entry name" value="MOLYBDENUM COFACTOR CYTIDYLYLTRANSFERASE"/>
    <property type="match status" value="1"/>
</dbReference>
<dbReference type="InterPro" id="IPR025877">
    <property type="entry name" value="MobA-like_NTP_Trfase"/>
</dbReference>
<dbReference type="RefSeq" id="WP_067911478.1">
    <property type="nucleotide sequence ID" value="NZ_KQ954245.1"/>
</dbReference>
<gene>
    <name evidence="3" type="ORF">AQZ52_13100</name>
</gene>
<name>A0A117UTU6_9SPHN</name>
<dbReference type="InterPro" id="IPR029044">
    <property type="entry name" value="Nucleotide-diphossugar_trans"/>
</dbReference>
<dbReference type="STRING" id="1117702.AQZ52_13100"/>
<evidence type="ECO:0000259" key="2">
    <source>
        <dbReference type="Pfam" id="PF12804"/>
    </source>
</evidence>
<evidence type="ECO:0000313" key="4">
    <source>
        <dbReference type="Proteomes" id="UP000058012"/>
    </source>
</evidence>
<dbReference type="AlphaFoldDB" id="A0A117UTU6"/>
<organism evidence="3 4">
    <name type="scientific">Novosphingobium fuchskuhlense</name>
    <dbReference type="NCBI Taxonomy" id="1117702"/>
    <lineage>
        <taxon>Bacteria</taxon>
        <taxon>Pseudomonadati</taxon>
        <taxon>Pseudomonadota</taxon>
        <taxon>Alphaproteobacteria</taxon>
        <taxon>Sphingomonadales</taxon>
        <taxon>Sphingomonadaceae</taxon>
        <taxon>Novosphingobium</taxon>
    </lineage>
</organism>
<protein>
    <recommendedName>
        <fullName evidence="2">MobA-like NTP transferase domain-containing protein</fullName>
    </recommendedName>
</protein>
<dbReference type="GO" id="GO:0016779">
    <property type="term" value="F:nucleotidyltransferase activity"/>
    <property type="evidence" value="ECO:0007669"/>
    <property type="project" value="UniProtKB-ARBA"/>
</dbReference>
<dbReference type="Gene3D" id="3.90.550.10">
    <property type="entry name" value="Spore Coat Polysaccharide Biosynthesis Protein SpsA, Chain A"/>
    <property type="match status" value="1"/>
</dbReference>
<keyword evidence="4" id="KW-1185">Reference proteome</keyword>
<sequence length="194" mass="19485">MSPPATDSGFAGLALVLLAGGQSTRFGGPKLITPLGDRPLALHAAEMLTDLPFAARFAVIGPDVPDLAELGYQLVPLDPPGAPQARSLALGVAAAARGGARAVLIALADMPLVPPFHIVALVRSFNGDRIATSAGGVTMPPAIFGSAHFAALSALDGDRGGAVRLKGAPAVPLDPALALDVDRPEDLVQAAALL</sequence>
<feature type="domain" description="MobA-like NTP transferase" evidence="2">
    <location>
        <begin position="16"/>
        <end position="162"/>
    </location>
</feature>
<reference evidence="3 4" key="1">
    <citation type="submission" date="2015-10" db="EMBL/GenBank/DDBJ databases">
        <title>Draft genome sequence of Novosphingobium fuchskuhlense DSM 25065 isolated from a surface water sample of the southwest basin of Lake Grosse Fuchskuhle.</title>
        <authorList>
            <person name="Ruckert C."/>
            <person name="Winkler A."/>
            <person name="Glaeser J."/>
            <person name="Grossart H.-P."/>
            <person name="Kalinowski J."/>
            <person name="Glaeser S."/>
        </authorList>
    </citation>
    <scope>NUCLEOTIDE SEQUENCE [LARGE SCALE GENOMIC DNA]</scope>
    <source>
        <strain evidence="3 4">FNE08-7</strain>
    </source>
</reference>
<evidence type="ECO:0000313" key="3">
    <source>
        <dbReference type="EMBL" id="KUR70771.1"/>
    </source>
</evidence>